<dbReference type="RefSeq" id="WP_129032459.1">
    <property type="nucleotide sequence ID" value="NZ_CP059603.1"/>
</dbReference>
<name>A0A4Q0VKT0_9LACO</name>
<reference evidence="3 4" key="1">
    <citation type="submission" date="2018-08" db="EMBL/GenBank/DDBJ databases">
        <title>Lactobacillus suantsai sp. nov., isolated from traditional fermented suan-tsai in Taiwan.</title>
        <authorList>
            <person name="Huang C.-H."/>
        </authorList>
    </citation>
    <scope>NUCLEOTIDE SEQUENCE [LARGE SCALE GENOMIC DNA]</scope>
    <source>
        <strain evidence="3 4">BCRC 12945</strain>
    </source>
</reference>
<keyword evidence="2" id="KW-0812">Transmembrane</keyword>
<keyword evidence="2" id="KW-1133">Transmembrane helix</keyword>
<feature type="compositionally biased region" description="Polar residues" evidence="1">
    <location>
        <begin position="103"/>
        <end position="118"/>
    </location>
</feature>
<dbReference type="Proteomes" id="UP000290602">
    <property type="component" value="Unassembled WGS sequence"/>
</dbReference>
<dbReference type="OrthoDB" id="2249491at2"/>
<keyword evidence="4" id="KW-1185">Reference proteome</keyword>
<comment type="caution">
    <text evidence="3">The sequence shown here is derived from an EMBL/GenBank/DDBJ whole genome shotgun (WGS) entry which is preliminary data.</text>
</comment>
<protein>
    <submittedName>
        <fullName evidence="3">DUF4811 domain-containing protein</fullName>
    </submittedName>
</protein>
<dbReference type="AlphaFoldDB" id="A0A4Q0VKT0"/>
<evidence type="ECO:0000313" key="4">
    <source>
        <dbReference type="Proteomes" id="UP000290602"/>
    </source>
</evidence>
<dbReference type="EMBL" id="QXIL01000008">
    <property type="protein sequence ID" value="RXI78792.1"/>
    <property type="molecule type" value="Genomic_DNA"/>
</dbReference>
<feature type="transmembrane region" description="Helical" evidence="2">
    <location>
        <begin position="27"/>
        <end position="46"/>
    </location>
</feature>
<dbReference type="InterPro" id="IPR032083">
    <property type="entry name" value="DUF4811"/>
</dbReference>
<organism evidence="3 4">
    <name type="scientific">Levilactobacillus suantsaii</name>
    <dbReference type="NCBI Taxonomy" id="2292255"/>
    <lineage>
        <taxon>Bacteria</taxon>
        <taxon>Bacillati</taxon>
        <taxon>Bacillota</taxon>
        <taxon>Bacilli</taxon>
        <taxon>Lactobacillales</taxon>
        <taxon>Lactobacillaceae</taxon>
        <taxon>Levilactobacillus</taxon>
    </lineage>
</organism>
<evidence type="ECO:0000256" key="1">
    <source>
        <dbReference type="SAM" id="MobiDB-lite"/>
    </source>
</evidence>
<evidence type="ECO:0000256" key="2">
    <source>
        <dbReference type="SAM" id="Phobius"/>
    </source>
</evidence>
<evidence type="ECO:0000313" key="3">
    <source>
        <dbReference type="EMBL" id="RXI78792.1"/>
    </source>
</evidence>
<feature type="region of interest" description="Disordered" evidence="1">
    <location>
        <begin position="99"/>
        <end position="119"/>
    </location>
</feature>
<gene>
    <name evidence="3" type="ORF">DXH47_06025</name>
</gene>
<accession>A0A4Q0VKT0</accession>
<dbReference type="Pfam" id="PF16069">
    <property type="entry name" value="DUF4811"/>
    <property type="match status" value="1"/>
</dbReference>
<proteinExistence type="predicted"/>
<sequence>MIILILSIGIILLFVGALVLPNRISRISVTLVGILIALGATIILVGNSKRHWGMKQVTTTNRTTITSTSPTKQLSVLVYQPLQNSKTKRVYVYRTMDSDQEQRTSASSTTHNKVTHQATTTAQLETKTTTWHYRNHRWRVLFSHTGKHTNLVKQTNTFILPHNWVTLTSQQAQWLNAATKEQAKSNQKNKKKAVTKIVKQQAVTREFNKQEPKQLKRLVKLAKQQAN</sequence>
<keyword evidence="2" id="KW-0472">Membrane</keyword>